<evidence type="ECO:0000256" key="5">
    <source>
        <dbReference type="ARBA" id="ARBA00023136"/>
    </source>
</evidence>
<feature type="transmembrane region" description="Helical" evidence="6">
    <location>
        <begin position="322"/>
        <end position="339"/>
    </location>
</feature>
<evidence type="ECO:0000256" key="6">
    <source>
        <dbReference type="SAM" id="Phobius"/>
    </source>
</evidence>
<feature type="transmembrane region" description="Helical" evidence="6">
    <location>
        <begin position="178"/>
        <end position="201"/>
    </location>
</feature>
<keyword evidence="8" id="KW-1185">Reference proteome</keyword>
<dbReference type="AlphaFoldDB" id="A0A9N9VQN9"/>
<feature type="transmembrane region" description="Helical" evidence="6">
    <location>
        <begin position="405"/>
        <end position="427"/>
    </location>
</feature>
<evidence type="ECO:0000256" key="4">
    <source>
        <dbReference type="ARBA" id="ARBA00022989"/>
    </source>
</evidence>
<comment type="subcellular location">
    <subcellularLocation>
        <location evidence="1">Membrane</location>
        <topology evidence="1">Multi-pass membrane protein</topology>
    </subcellularLocation>
</comment>
<dbReference type="GO" id="GO:0022857">
    <property type="term" value="F:transmembrane transporter activity"/>
    <property type="evidence" value="ECO:0007669"/>
    <property type="project" value="InterPro"/>
</dbReference>
<feature type="transmembrane region" description="Helical" evidence="6">
    <location>
        <begin position="92"/>
        <end position="113"/>
    </location>
</feature>
<dbReference type="PANTHER" id="PTHR43791">
    <property type="entry name" value="PERMEASE-RELATED"/>
    <property type="match status" value="1"/>
</dbReference>
<dbReference type="InterPro" id="IPR011701">
    <property type="entry name" value="MFS"/>
</dbReference>
<dbReference type="OrthoDB" id="2985014at2759"/>
<dbReference type="PANTHER" id="PTHR43791:SF75">
    <property type="entry name" value="TRANSPORTER, PUTATIVE (AFU_ORTHOLOGUE AFUA_2G00110)-RELATED"/>
    <property type="match status" value="1"/>
</dbReference>
<evidence type="ECO:0000256" key="3">
    <source>
        <dbReference type="ARBA" id="ARBA00022692"/>
    </source>
</evidence>
<feature type="transmembrane region" description="Helical" evidence="6">
    <location>
        <begin position="372"/>
        <end position="393"/>
    </location>
</feature>
<reference evidence="7" key="1">
    <citation type="submission" date="2021-10" db="EMBL/GenBank/DDBJ databases">
        <authorList>
            <person name="Piombo E."/>
        </authorList>
    </citation>
    <scope>NUCLEOTIDE SEQUENCE</scope>
</reference>
<feature type="transmembrane region" description="Helical" evidence="6">
    <location>
        <begin position="213"/>
        <end position="233"/>
    </location>
</feature>
<dbReference type="Gene3D" id="1.20.1250.20">
    <property type="entry name" value="MFS general substrate transporter like domains"/>
    <property type="match status" value="2"/>
</dbReference>
<feature type="transmembrane region" description="Helical" evidence="6">
    <location>
        <begin position="150"/>
        <end position="171"/>
    </location>
</feature>
<protein>
    <recommendedName>
        <fullName evidence="9">Major facilitator superfamily (MFS) profile domain-containing protein</fullName>
    </recommendedName>
</protein>
<keyword evidence="3 6" id="KW-0812">Transmembrane</keyword>
<feature type="transmembrane region" description="Helical" evidence="6">
    <location>
        <begin position="433"/>
        <end position="459"/>
    </location>
</feature>
<keyword evidence="2" id="KW-0813">Transport</keyword>
<comment type="caution">
    <text evidence="7">The sequence shown here is derived from an EMBL/GenBank/DDBJ whole genome shotgun (WGS) entry which is preliminary data.</text>
</comment>
<dbReference type="FunFam" id="1.20.1250.20:FF:000013">
    <property type="entry name" value="MFS general substrate transporter"/>
    <property type="match status" value="1"/>
</dbReference>
<feature type="transmembrane region" description="Helical" evidence="6">
    <location>
        <begin position="346"/>
        <end position="366"/>
    </location>
</feature>
<name>A0A9N9VQN9_9HYPO</name>
<feature type="transmembrane region" description="Helical" evidence="6">
    <location>
        <begin position="120"/>
        <end position="138"/>
    </location>
</feature>
<keyword evidence="5 6" id="KW-0472">Membrane</keyword>
<evidence type="ECO:0000313" key="7">
    <source>
        <dbReference type="EMBL" id="CAH0028160.1"/>
    </source>
</evidence>
<sequence length="497" mass="55003">MLSTPAAEKQPEDFVHVETSLDGVAAEKDAEYLANTPDWTPEEEKSALRKLDWCLMPILGGIYMASYIDRGNIGNAKAAGMNDELKITSDEYAWLITIYYIAYIAFHWTILIWKVVNIPIWVACLCLGFGGASILQAACHNWSGLMATRFIIGVFEAGFAPGVALFLSFFYSRREMGFRYGVFIGFSALANCFASALAYGIVQAPVAISGWRFLFIIEGLPTLILAAVAYFYIPRSAQDVPFLNERQTHIVSSRALINRGELGNEGKINFTQSFDAFKDYKCYFQAFTLFLLHTSFASLPAFLPTIVKEMGFTSIQAQGLSAPPYFLAWIVCVSVSFISDRVGQRGLFIVFLVCVGGVGYLLLALFESTAIRYLGIYFITCGVFPSIALNFTWMTDNQGPSSKRGAGLAIFGMIGQSGSFLGARIFPDHDGPFYVKGMAVCSASLFAGALLTLTLSMILRWENRRRDKKTESISNAIEISDRVRAQGEDHPSWRFVV</sequence>
<evidence type="ECO:0000313" key="8">
    <source>
        <dbReference type="Proteomes" id="UP000696573"/>
    </source>
</evidence>
<gene>
    <name evidence="7" type="ORF">CRHIZ90672A_00002135</name>
</gene>
<dbReference type="GO" id="GO:0016020">
    <property type="term" value="C:membrane"/>
    <property type="evidence" value="ECO:0007669"/>
    <property type="project" value="UniProtKB-SubCell"/>
</dbReference>
<feature type="transmembrane region" description="Helical" evidence="6">
    <location>
        <begin position="282"/>
        <end position="302"/>
    </location>
</feature>
<organism evidence="7 8">
    <name type="scientific">Clonostachys rhizophaga</name>
    <dbReference type="NCBI Taxonomy" id="160324"/>
    <lineage>
        <taxon>Eukaryota</taxon>
        <taxon>Fungi</taxon>
        <taxon>Dikarya</taxon>
        <taxon>Ascomycota</taxon>
        <taxon>Pezizomycotina</taxon>
        <taxon>Sordariomycetes</taxon>
        <taxon>Hypocreomycetidae</taxon>
        <taxon>Hypocreales</taxon>
        <taxon>Bionectriaceae</taxon>
        <taxon>Clonostachys</taxon>
    </lineage>
</organism>
<dbReference type="FunFam" id="1.20.1250.20:FF:000018">
    <property type="entry name" value="MFS transporter permease"/>
    <property type="match status" value="1"/>
</dbReference>
<dbReference type="InterPro" id="IPR036259">
    <property type="entry name" value="MFS_trans_sf"/>
</dbReference>
<dbReference type="SUPFAM" id="SSF103473">
    <property type="entry name" value="MFS general substrate transporter"/>
    <property type="match status" value="1"/>
</dbReference>
<evidence type="ECO:0000256" key="1">
    <source>
        <dbReference type="ARBA" id="ARBA00004141"/>
    </source>
</evidence>
<keyword evidence="4 6" id="KW-1133">Transmembrane helix</keyword>
<accession>A0A9N9VQN9</accession>
<dbReference type="Pfam" id="PF07690">
    <property type="entry name" value="MFS_1"/>
    <property type="match status" value="1"/>
</dbReference>
<dbReference type="EMBL" id="CABFNQ020000730">
    <property type="protein sequence ID" value="CAH0028160.1"/>
    <property type="molecule type" value="Genomic_DNA"/>
</dbReference>
<evidence type="ECO:0000256" key="2">
    <source>
        <dbReference type="ARBA" id="ARBA00022448"/>
    </source>
</evidence>
<evidence type="ECO:0008006" key="9">
    <source>
        <dbReference type="Google" id="ProtNLM"/>
    </source>
</evidence>
<dbReference type="Proteomes" id="UP000696573">
    <property type="component" value="Unassembled WGS sequence"/>
</dbReference>
<proteinExistence type="predicted"/>